<dbReference type="Gene3D" id="3.20.20.300">
    <property type="entry name" value="Glycoside hydrolase, family 3, N-terminal domain"/>
    <property type="match status" value="1"/>
</dbReference>
<dbReference type="Proteomes" id="UP001189143">
    <property type="component" value="Unassembled WGS sequence"/>
</dbReference>
<gene>
    <name evidence="7" type="primary">nag</name>
    <name evidence="7" type="ORF">CNEO2_340040</name>
</gene>
<dbReference type="Gene3D" id="3.40.50.1700">
    <property type="entry name" value="Glycoside hydrolase family 3 C-terminal domain"/>
    <property type="match status" value="1"/>
</dbReference>
<dbReference type="Pfam" id="PF00933">
    <property type="entry name" value="Glyco_hydro_3"/>
    <property type="match status" value="1"/>
</dbReference>
<evidence type="ECO:0000259" key="6">
    <source>
        <dbReference type="Pfam" id="PF00933"/>
    </source>
</evidence>
<protein>
    <recommendedName>
        <fullName evidence="3">beta-N-acetylhexosaminidase</fullName>
        <ecNumber evidence="3">3.2.1.52</ecNumber>
    </recommendedName>
</protein>
<proteinExistence type="inferred from homology"/>
<comment type="similarity">
    <text evidence="2">Belongs to the glycosyl hydrolase 3 family.</text>
</comment>
<dbReference type="GeneID" id="68875928"/>
<accession>A0AAD1YH11</accession>
<dbReference type="RefSeq" id="WP_159135506.1">
    <property type="nucleotide sequence ID" value="NZ_CAKJVD010000014.1"/>
</dbReference>
<dbReference type="SUPFAM" id="SSF51445">
    <property type="entry name" value="(Trans)glycosidases"/>
    <property type="match status" value="1"/>
</dbReference>
<dbReference type="InterPro" id="IPR050226">
    <property type="entry name" value="NagZ_Beta-hexosaminidase"/>
</dbReference>
<dbReference type="PANTHER" id="PTHR30480">
    <property type="entry name" value="BETA-HEXOSAMINIDASE-RELATED"/>
    <property type="match status" value="1"/>
</dbReference>
<feature type="domain" description="Glycoside hydrolase family 3 N-terminal" evidence="6">
    <location>
        <begin position="27"/>
        <end position="347"/>
    </location>
</feature>
<evidence type="ECO:0000256" key="2">
    <source>
        <dbReference type="ARBA" id="ARBA00005336"/>
    </source>
</evidence>
<keyword evidence="4 7" id="KW-0378">Hydrolase</keyword>
<dbReference type="InterPro" id="IPR001764">
    <property type="entry name" value="Glyco_hydro_3_N"/>
</dbReference>
<dbReference type="GO" id="GO:0009254">
    <property type="term" value="P:peptidoglycan turnover"/>
    <property type="evidence" value="ECO:0007669"/>
    <property type="project" value="TreeGrafter"/>
</dbReference>
<dbReference type="PANTHER" id="PTHR30480:SF13">
    <property type="entry name" value="BETA-HEXOSAMINIDASE"/>
    <property type="match status" value="1"/>
</dbReference>
<evidence type="ECO:0000256" key="5">
    <source>
        <dbReference type="ARBA" id="ARBA00023295"/>
    </source>
</evidence>
<comment type="catalytic activity">
    <reaction evidence="1">
        <text>Hydrolysis of terminal non-reducing N-acetyl-D-hexosamine residues in N-acetyl-beta-D-hexosaminides.</text>
        <dbReference type="EC" id="3.2.1.52"/>
    </reaction>
</comment>
<dbReference type="EC" id="3.2.1.52" evidence="3"/>
<dbReference type="InterPro" id="IPR017853">
    <property type="entry name" value="GH"/>
</dbReference>
<organism evidence="7 8">
    <name type="scientific">Clostridium neonatale</name>
    <dbReference type="NCBI Taxonomy" id="137838"/>
    <lineage>
        <taxon>Bacteria</taxon>
        <taxon>Bacillati</taxon>
        <taxon>Bacillota</taxon>
        <taxon>Clostridia</taxon>
        <taxon>Eubacteriales</taxon>
        <taxon>Clostridiaceae</taxon>
        <taxon>Clostridium</taxon>
    </lineage>
</organism>
<evidence type="ECO:0000313" key="7">
    <source>
        <dbReference type="EMBL" id="CAI3605609.1"/>
    </source>
</evidence>
<reference evidence="7" key="1">
    <citation type="submission" date="2022-10" db="EMBL/GenBank/DDBJ databases">
        <authorList>
            <person name="Aires J."/>
            <person name="Mesa V."/>
        </authorList>
    </citation>
    <scope>NUCLEOTIDE SEQUENCE</scope>
    <source>
        <strain evidence="7">Clostridium neonatale JD116</strain>
    </source>
</reference>
<name>A0AAD1YH11_9CLOT</name>
<dbReference type="InterPro" id="IPR036881">
    <property type="entry name" value="Glyco_hydro_3_C_sf"/>
</dbReference>
<evidence type="ECO:0000256" key="3">
    <source>
        <dbReference type="ARBA" id="ARBA00012663"/>
    </source>
</evidence>
<dbReference type="GO" id="GO:0004563">
    <property type="term" value="F:beta-N-acetylhexosaminidase activity"/>
    <property type="evidence" value="ECO:0007669"/>
    <property type="project" value="UniProtKB-EC"/>
</dbReference>
<keyword evidence="5 7" id="KW-0326">Glycosidase</keyword>
<dbReference type="PROSITE" id="PS00775">
    <property type="entry name" value="GLYCOSYL_HYDROL_F3"/>
    <property type="match status" value="1"/>
</dbReference>
<evidence type="ECO:0000256" key="1">
    <source>
        <dbReference type="ARBA" id="ARBA00001231"/>
    </source>
</evidence>
<dbReference type="EMBL" id="CAMTCP010000231">
    <property type="protein sequence ID" value="CAI3605609.1"/>
    <property type="molecule type" value="Genomic_DNA"/>
</dbReference>
<sequence>MIDYKGNPFFLNDIDIQWVESTFNSMTTEEKIGQLFCLHGDTHDRNELDRILNTYHPGGIMYRPGLSKEIQKTHCYLQKNSRIPMLIAANLESGGDGIGNDGTFYGRQIQVAATEDDKYAYRLGLISAKEGKSVGCNWAFAPVIDIDYNHSNPITNVRTFGNNPQRVLNMAKAYMKACQENDVAVSIKHFPGDGVDDRDQHLLTSVNSLSYEKWKETYGVIYKEMIDNGAKSVMAAHIMFPDYIRTKYPDLEEEAFLPASYSTYLLNDLLRKELGFNGLIITDSVNMSGLTSVDKRCNIVPGVIIAGCDMILFTRDLEEDYNYMLQAYENGTLTEKRLNEAVKRILAMKASLHLHENSSSINEDLLGILKCEQHVKWAKELSDASITLVKDTQSLLPLSIEKHRRVLFIVLGDKVSASGKPAVNKIFSEQMIKEGFEIIYFDETKHSHLLKNGSIENLKNTFDLVIYFANIKTASNQTNVRIQWKAPLGVDVPWFVNEIPTLFISLANPYHLQDVPMIKTYINAYTANEYNPIVLVDKLLGKSEFKGKNPVDPFCNYEESRR</sequence>
<evidence type="ECO:0000256" key="4">
    <source>
        <dbReference type="ARBA" id="ARBA00022801"/>
    </source>
</evidence>
<evidence type="ECO:0000313" key="8">
    <source>
        <dbReference type="Proteomes" id="UP001189143"/>
    </source>
</evidence>
<dbReference type="AlphaFoldDB" id="A0AAD1YH11"/>
<dbReference type="InterPro" id="IPR019800">
    <property type="entry name" value="Glyco_hydro_3_AS"/>
</dbReference>
<comment type="caution">
    <text evidence="7">The sequence shown here is derived from an EMBL/GenBank/DDBJ whole genome shotgun (WGS) entry which is preliminary data.</text>
</comment>
<dbReference type="GO" id="GO:0005975">
    <property type="term" value="P:carbohydrate metabolic process"/>
    <property type="evidence" value="ECO:0007669"/>
    <property type="project" value="InterPro"/>
</dbReference>
<dbReference type="InterPro" id="IPR036962">
    <property type="entry name" value="Glyco_hydro_3_N_sf"/>
</dbReference>